<accession>A0A922FBU3</accession>
<feature type="transmembrane region" description="Helical" evidence="2">
    <location>
        <begin position="518"/>
        <end position="544"/>
    </location>
</feature>
<feature type="compositionally biased region" description="Basic and acidic residues" evidence="1">
    <location>
        <begin position="80"/>
        <end position="93"/>
    </location>
</feature>
<dbReference type="AlphaFoldDB" id="A0A922FBU3"/>
<proteinExistence type="predicted"/>
<protein>
    <recommendedName>
        <fullName evidence="5">G1/S-specific cyclin-E protein</fullName>
    </recommendedName>
</protein>
<dbReference type="PANTHER" id="PTHR34553:SF4">
    <property type="entry name" value="G1_S-SPECIFIC CYCLIN-E PROTEIN"/>
    <property type="match status" value="1"/>
</dbReference>
<evidence type="ECO:0008006" key="5">
    <source>
        <dbReference type="Google" id="ProtNLM"/>
    </source>
</evidence>
<sequence length="679" mass="78649">MGNGDDGRCCFPLTSLQIGDLKSYLSDLSLFLACESKKSYILVDNRPWLRDLGSRRAQLWQLMVTKSRLSPFANTKARRDRKEEKDSCCRPNTRKSDKLKKWFLLIDAVTLSHKRVLLPVKKLRESSLVSSELHRTLYGFIVFEVSWNNVRGINYLNELQTDTCLAIEAKVMQRWEFDTIAQAASSISSWFLGTLDEQLLLKKYLDSALGEVFFDAEENFSKAIPFSNDDENVCKADLYVEDDCFHCLGGNYSLFFATDENRSVPHTPPPLSEPYKRKEVMKSIRTGVEVDTYSEKIQEIDDSSENSKAFSCDYKDAVEATQYRDILILFRFNDRDLPFKLEQIIMSDLRLLTLLEAGLPSWVIFLQSYPGFCHLYRPWMCPLARVLYVLISVVTVLIGFYDLYKNVPVLKVTAFRLCGPLLDWIETWEMVSRIKYLGTMLFLHNFQKAFKWFLTITHAARSFLLVFTQPLAHPLLGFMEFLLPVWNVFMEVMQSFCSVIWIVIGSSISLVENLIEVLLLPICFSLSVIRSIAMTILYPISWILWEMLYAPVRIILTSASFMAFISTGLYEMLGEMWQFVSSIFQLASASGATVSTYEVSMWRSLWNDLFSQVFRALRSIVNGFVAFFSTCNRHRLSIYNHIQEFIQRLFGQAHRSRCAEHRQYNIQDSESLRREENSH</sequence>
<keyword evidence="2" id="KW-0472">Membrane</keyword>
<keyword evidence="2" id="KW-0812">Transmembrane</keyword>
<feature type="region of interest" description="Disordered" evidence="1">
    <location>
        <begin position="73"/>
        <end position="93"/>
    </location>
</feature>
<dbReference type="EMBL" id="CM031828">
    <property type="protein sequence ID" value="KAG6717610.1"/>
    <property type="molecule type" value="Genomic_DNA"/>
</dbReference>
<keyword evidence="2" id="KW-1133">Transmembrane helix</keyword>
<dbReference type="Proteomes" id="UP000811246">
    <property type="component" value="Chromosome 4"/>
</dbReference>
<feature type="transmembrane region" description="Helical" evidence="2">
    <location>
        <begin position="550"/>
        <end position="570"/>
    </location>
</feature>
<reference evidence="3" key="1">
    <citation type="submission" date="2021-01" db="EMBL/GenBank/DDBJ databases">
        <authorList>
            <person name="Lovell J.T."/>
            <person name="Bentley N."/>
            <person name="Bhattarai G."/>
            <person name="Jenkins J.W."/>
            <person name="Sreedasyam A."/>
            <person name="Alarcon Y."/>
            <person name="Bock C."/>
            <person name="Boston L."/>
            <person name="Carlson J."/>
            <person name="Cervantes K."/>
            <person name="Clermont K."/>
            <person name="Krom N."/>
            <person name="Kubenka K."/>
            <person name="Mamidi S."/>
            <person name="Mattison C."/>
            <person name="Monteros M."/>
            <person name="Pisani C."/>
            <person name="Plott C."/>
            <person name="Rajasekar S."/>
            <person name="Rhein H.S."/>
            <person name="Rohla C."/>
            <person name="Song M."/>
            <person name="Hilaire R.S."/>
            <person name="Shu S."/>
            <person name="Wells L."/>
            <person name="Wang X."/>
            <person name="Webber J."/>
            <person name="Heerema R.J."/>
            <person name="Klein P."/>
            <person name="Conner P."/>
            <person name="Grauke L."/>
            <person name="Grimwood J."/>
            <person name="Schmutz J."/>
            <person name="Randall J.J."/>
        </authorList>
    </citation>
    <scope>NUCLEOTIDE SEQUENCE</scope>
    <source>
        <tissue evidence="3">Leaf</tissue>
    </source>
</reference>
<feature type="transmembrane region" description="Helical" evidence="2">
    <location>
        <begin position="452"/>
        <end position="472"/>
    </location>
</feature>
<name>A0A922FBU3_CARIL</name>
<evidence type="ECO:0000313" key="4">
    <source>
        <dbReference type="Proteomes" id="UP000811246"/>
    </source>
</evidence>
<feature type="transmembrane region" description="Helical" evidence="2">
    <location>
        <begin position="386"/>
        <end position="404"/>
    </location>
</feature>
<gene>
    <name evidence="3" type="ORF">I3842_04G109500</name>
</gene>
<comment type="caution">
    <text evidence="3">The sequence shown here is derived from an EMBL/GenBank/DDBJ whole genome shotgun (WGS) entry which is preliminary data.</text>
</comment>
<evidence type="ECO:0000256" key="2">
    <source>
        <dbReference type="SAM" id="Phobius"/>
    </source>
</evidence>
<dbReference type="EMBL" id="CM031828">
    <property type="protein sequence ID" value="KAG6717612.1"/>
    <property type="molecule type" value="Genomic_DNA"/>
</dbReference>
<evidence type="ECO:0000256" key="1">
    <source>
        <dbReference type="SAM" id="MobiDB-lite"/>
    </source>
</evidence>
<dbReference type="PANTHER" id="PTHR34553">
    <property type="entry name" value="OS05G0597400 PROTEIN"/>
    <property type="match status" value="1"/>
</dbReference>
<dbReference type="EMBL" id="CM031828">
    <property type="protein sequence ID" value="KAG6717611.1"/>
    <property type="molecule type" value="Genomic_DNA"/>
</dbReference>
<feature type="transmembrane region" description="Helical" evidence="2">
    <location>
        <begin position="492"/>
        <end position="511"/>
    </location>
</feature>
<organism evidence="3 4">
    <name type="scientific">Carya illinoinensis</name>
    <name type="common">Pecan</name>
    <dbReference type="NCBI Taxonomy" id="32201"/>
    <lineage>
        <taxon>Eukaryota</taxon>
        <taxon>Viridiplantae</taxon>
        <taxon>Streptophyta</taxon>
        <taxon>Embryophyta</taxon>
        <taxon>Tracheophyta</taxon>
        <taxon>Spermatophyta</taxon>
        <taxon>Magnoliopsida</taxon>
        <taxon>eudicotyledons</taxon>
        <taxon>Gunneridae</taxon>
        <taxon>Pentapetalae</taxon>
        <taxon>rosids</taxon>
        <taxon>fabids</taxon>
        <taxon>Fagales</taxon>
        <taxon>Juglandaceae</taxon>
        <taxon>Carya</taxon>
    </lineage>
</organism>
<evidence type="ECO:0000313" key="3">
    <source>
        <dbReference type="EMBL" id="KAG6717611.1"/>
    </source>
</evidence>